<dbReference type="WBParaSite" id="nRc.2.0.1.t38379-RA">
    <property type="protein sequence ID" value="nRc.2.0.1.t38379-RA"/>
    <property type="gene ID" value="nRc.2.0.1.g38379"/>
</dbReference>
<organism evidence="6 7">
    <name type="scientific">Romanomermis culicivorax</name>
    <name type="common">Nematode worm</name>
    <dbReference type="NCBI Taxonomy" id="13658"/>
    <lineage>
        <taxon>Eukaryota</taxon>
        <taxon>Metazoa</taxon>
        <taxon>Ecdysozoa</taxon>
        <taxon>Nematoda</taxon>
        <taxon>Enoplea</taxon>
        <taxon>Dorylaimia</taxon>
        <taxon>Mermithida</taxon>
        <taxon>Mermithoidea</taxon>
        <taxon>Mermithidae</taxon>
        <taxon>Romanomermis</taxon>
    </lineage>
</organism>
<keyword evidence="3" id="KW-1133">Transmembrane helix</keyword>
<evidence type="ECO:0000259" key="5">
    <source>
        <dbReference type="Pfam" id="PF08403"/>
    </source>
</evidence>
<dbReference type="Pfam" id="PF08403">
    <property type="entry name" value="AA_permease_N"/>
    <property type="match status" value="1"/>
</dbReference>
<feature type="signal peptide" evidence="4">
    <location>
        <begin position="1"/>
        <end position="20"/>
    </location>
</feature>
<dbReference type="AlphaFoldDB" id="A0A915KHR6"/>
<feature type="domain" description="Amino acid permease N-terminal" evidence="5">
    <location>
        <begin position="94"/>
        <end position="128"/>
    </location>
</feature>
<comment type="subcellular location">
    <subcellularLocation>
        <location evidence="1">Cell membrane</location>
        <topology evidence="1">Multi-pass membrane protein</topology>
    </subcellularLocation>
</comment>
<keyword evidence="2" id="KW-0813">Transport</keyword>
<evidence type="ECO:0000313" key="7">
    <source>
        <dbReference type="WBParaSite" id="nRc.2.0.1.t38379-RA"/>
    </source>
</evidence>
<protein>
    <submittedName>
        <fullName evidence="7">Amino acid permease N-terminal domain-containing protein</fullName>
    </submittedName>
</protein>
<dbReference type="Proteomes" id="UP000887565">
    <property type="component" value="Unplaced"/>
</dbReference>
<feature type="chain" id="PRO_5037815620" evidence="4">
    <location>
        <begin position="21"/>
        <end position="205"/>
    </location>
</feature>
<sequence>MAGPLVRSLVLKGFLGAARAVPPLANVGVDQNKKKSFMIKDSNHKDSGVDGPNFRPGYVNRAYENYSPKFSNVSTISLSVDDDPSAKNRKISVLERVPHIDHYKESNDDDSGIDASRPTLRQLHQSKDSQARSAPLSAIVNVGKGGDDANNHIVVTPTPSVNPVNWVGAHAGSGFGALIIVISSFVATLTALSMCAICTNGEVKA</sequence>
<proteinExistence type="predicted"/>
<evidence type="ECO:0000256" key="4">
    <source>
        <dbReference type="SAM" id="SignalP"/>
    </source>
</evidence>
<keyword evidence="3" id="KW-0472">Membrane</keyword>
<dbReference type="InterPro" id="IPR013612">
    <property type="entry name" value="AA_permease_N"/>
</dbReference>
<evidence type="ECO:0000256" key="3">
    <source>
        <dbReference type="SAM" id="Phobius"/>
    </source>
</evidence>
<keyword evidence="3" id="KW-0812">Transmembrane</keyword>
<name>A0A915KHR6_ROMCU</name>
<feature type="transmembrane region" description="Helical" evidence="3">
    <location>
        <begin position="175"/>
        <end position="199"/>
    </location>
</feature>
<accession>A0A915KHR6</accession>
<reference evidence="7" key="1">
    <citation type="submission" date="2022-11" db="UniProtKB">
        <authorList>
            <consortium name="WormBaseParasite"/>
        </authorList>
    </citation>
    <scope>IDENTIFICATION</scope>
</reference>
<evidence type="ECO:0000256" key="1">
    <source>
        <dbReference type="ARBA" id="ARBA00004651"/>
    </source>
</evidence>
<keyword evidence="6" id="KW-1185">Reference proteome</keyword>
<evidence type="ECO:0000256" key="2">
    <source>
        <dbReference type="ARBA" id="ARBA00022448"/>
    </source>
</evidence>
<keyword evidence="4" id="KW-0732">Signal</keyword>
<dbReference type="GO" id="GO:0005886">
    <property type="term" value="C:plasma membrane"/>
    <property type="evidence" value="ECO:0007669"/>
    <property type="project" value="UniProtKB-SubCell"/>
</dbReference>
<evidence type="ECO:0000313" key="6">
    <source>
        <dbReference type="Proteomes" id="UP000887565"/>
    </source>
</evidence>